<dbReference type="EMBL" id="CP016020">
    <property type="protein sequence ID" value="APH04569.1"/>
    <property type="molecule type" value="Genomic_DNA"/>
</dbReference>
<proteinExistence type="predicted"/>
<dbReference type="Pfam" id="PF10864">
    <property type="entry name" value="DUF2663"/>
    <property type="match status" value="1"/>
</dbReference>
<accession>A0A1L3MQE6</accession>
<reference evidence="2 3" key="1">
    <citation type="journal article" date="2016" name="Sci. Rep.">
        <title>Complete genome sequence and transcriptomic analysis of a novel marine strain Bacillus weihaiensis reveals the mechanism of brown algae degradation.</title>
        <authorList>
            <person name="Zhu Y."/>
            <person name="Chen P."/>
            <person name="Bao Y."/>
            <person name="Men Y."/>
            <person name="Zeng Y."/>
            <person name="Yang J."/>
            <person name="Sun J."/>
            <person name="Sun Y."/>
        </authorList>
    </citation>
    <scope>NUCLEOTIDE SEQUENCE [LARGE SCALE GENOMIC DNA]</scope>
    <source>
        <strain evidence="2 3">Alg07</strain>
    </source>
</reference>
<dbReference type="STRING" id="1547283.A9C19_07320"/>
<dbReference type="Proteomes" id="UP000181936">
    <property type="component" value="Chromosome"/>
</dbReference>
<dbReference type="OrthoDB" id="2969742at2"/>
<protein>
    <recommendedName>
        <fullName evidence="4">DUF2663 domain-containing protein</fullName>
    </recommendedName>
</protein>
<keyword evidence="1" id="KW-0812">Transmembrane</keyword>
<name>A0A1L3MQE6_9BACI</name>
<gene>
    <name evidence="2" type="ORF">A9C19_07320</name>
</gene>
<evidence type="ECO:0000256" key="1">
    <source>
        <dbReference type="SAM" id="Phobius"/>
    </source>
</evidence>
<keyword evidence="1" id="KW-0472">Membrane</keyword>
<evidence type="ECO:0000313" key="3">
    <source>
        <dbReference type="Proteomes" id="UP000181936"/>
    </source>
</evidence>
<dbReference type="KEGG" id="bwh:A9C19_07320"/>
<dbReference type="RefSeq" id="WP_072579359.1">
    <property type="nucleotide sequence ID" value="NZ_CP016020.1"/>
</dbReference>
<feature type="transmembrane region" description="Helical" evidence="1">
    <location>
        <begin position="82"/>
        <end position="100"/>
    </location>
</feature>
<evidence type="ECO:0008006" key="4">
    <source>
        <dbReference type="Google" id="ProtNLM"/>
    </source>
</evidence>
<keyword evidence="1" id="KW-1133">Transmembrane helix</keyword>
<organism evidence="2 3">
    <name type="scientific">Bacillus weihaiensis</name>
    <dbReference type="NCBI Taxonomy" id="1547283"/>
    <lineage>
        <taxon>Bacteria</taxon>
        <taxon>Bacillati</taxon>
        <taxon>Bacillota</taxon>
        <taxon>Bacilli</taxon>
        <taxon>Bacillales</taxon>
        <taxon>Bacillaceae</taxon>
        <taxon>Bacillus</taxon>
    </lineage>
</organism>
<sequence length="155" mass="18498">MRKIEPFIQQLNYHTDLPTKKMLNNLVDRKRKFDGYKDKCFKAQLFTFTILIGFLVYLYVYIIQPSGGRIEFVISSIFDGELHLFIVLLIVAGYATAKYYKKKEDKAEKEFHALRCEVISKSSELWPQPTRWEKRHDVFAMMKNEYDINLFHESK</sequence>
<evidence type="ECO:0000313" key="2">
    <source>
        <dbReference type="EMBL" id="APH04569.1"/>
    </source>
</evidence>
<dbReference type="InterPro" id="IPR020210">
    <property type="entry name" value="Uncharacterised_YpbF_TM"/>
</dbReference>
<keyword evidence="3" id="KW-1185">Reference proteome</keyword>
<feature type="transmembrane region" description="Helical" evidence="1">
    <location>
        <begin position="40"/>
        <end position="62"/>
    </location>
</feature>
<dbReference type="AlphaFoldDB" id="A0A1L3MQE6"/>